<protein>
    <submittedName>
        <fullName evidence="2">Uncharacterized protein</fullName>
    </submittedName>
</protein>
<sequence length="73" mass="8712">MRRGDDLLRRWRGKLQRRYRESFEVETTRSTKAPTTLCGGEESFGDETSKLHGGEDLTWEALRWRGKVRRRNE</sequence>
<feature type="region of interest" description="Disordered" evidence="1">
    <location>
        <begin position="29"/>
        <end position="49"/>
    </location>
</feature>
<reference evidence="2 3" key="1">
    <citation type="journal article" date="2017" name="Nature">
        <title>The Apostasia genome and the evolution of orchids.</title>
        <authorList>
            <person name="Zhang G.Q."/>
            <person name="Liu K.W."/>
            <person name="Li Z."/>
            <person name="Lohaus R."/>
            <person name="Hsiao Y.Y."/>
            <person name="Niu S.C."/>
            <person name="Wang J.Y."/>
            <person name="Lin Y.C."/>
            <person name="Xu Q."/>
            <person name="Chen L.J."/>
            <person name="Yoshida K."/>
            <person name="Fujiwara S."/>
            <person name="Wang Z.W."/>
            <person name="Zhang Y.Q."/>
            <person name="Mitsuda N."/>
            <person name="Wang M."/>
            <person name="Liu G.H."/>
            <person name="Pecoraro L."/>
            <person name="Huang H.X."/>
            <person name="Xiao X.J."/>
            <person name="Lin M."/>
            <person name="Wu X.Y."/>
            <person name="Wu W.L."/>
            <person name="Chen Y.Y."/>
            <person name="Chang S.B."/>
            <person name="Sakamoto S."/>
            <person name="Ohme-Takagi M."/>
            <person name="Yagi M."/>
            <person name="Zeng S.J."/>
            <person name="Shen C.Y."/>
            <person name="Yeh C.M."/>
            <person name="Luo Y.B."/>
            <person name="Tsai W.C."/>
            <person name="Van de Peer Y."/>
            <person name="Liu Z.J."/>
        </authorList>
    </citation>
    <scope>NUCLEOTIDE SEQUENCE [LARGE SCALE GENOMIC DNA]</scope>
    <source>
        <strain evidence="3">cv. Shenzhen</strain>
        <tissue evidence="2">Stem</tissue>
    </source>
</reference>
<gene>
    <name evidence="2" type="ORF">AXF42_Ash005390</name>
</gene>
<evidence type="ECO:0000313" key="2">
    <source>
        <dbReference type="EMBL" id="PKA63495.1"/>
    </source>
</evidence>
<accession>A0A2I0B6T2</accession>
<organism evidence="2 3">
    <name type="scientific">Apostasia shenzhenica</name>
    <dbReference type="NCBI Taxonomy" id="1088818"/>
    <lineage>
        <taxon>Eukaryota</taxon>
        <taxon>Viridiplantae</taxon>
        <taxon>Streptophyta</taxon>
        <taxon>Embryophyta</taxon>
        <taxon>Tracheophyta</taxon>
        <taxon>Spermatophyta</taxon>
        <taxon>Magnoliopsida</taxon>
        <taxon>Liliopsida</taxon>
        <taxon>Asparagales</taxon>
        <taxon>Orchidaceae</taxon>
        <taxon>Apostasioideae</taxon>
        <taxon>Apostasia</taxon>
    </lineage>
</organism>
<dbReference type="EMBL" id="KZ451908">
    <property type="protein sequence ID" value="PKA63495.1"/>
    <property type="molecule type" value="Genomic_DNA"/>
</dbReference>
<evidence type="ECO:0000313" key="3">
    <source>
        <dbReference type="Proteomes" id="UP000236161"/>
    </source>
</evidence>
<name>A0A2I0B6T2_9ASPA</name>
<proteinExistence type="predicted"/>
<evidence type="ECO:0000256" key="1">
    <source>
        <dbReference type="SAM" id="MobiDB-lite"/>
    </source>
</evidence>
<dbReference type="Proteomes" id="UP000236161">
    <property type="component" value="Unassembled WGS sequence"/>
</dbReference>
<keyword evidence="3" id="KW-1185">Reference proteome</keyword>
<dbReference type="AlphaFoldDB" id="A0A2I0B6T2"/>